<evidence type="ECO:0000313" key="2">
    <source>
        <dbReference type="Proteomes" id="UP000327013"/>
    </source>
</evidence>
<gene>
    <name evidence="1" type="ORF">FH972_019787</name>
</gene>
<dbReference type="OrthoDB" id="21449at2759"/>
<evidence type="ECO:0000313" key="1">
    <source>
        <dbReference type="EMBL" id="KAE8124948.1"/>
    </source>
</evidence>
<dbReference type="EMBL" id="CM017328">
    <property type="protein sequence ID" value="KAE8124948.1"/>
    <property type="molecule type" value="Genomic_DNA"/>
</dbReference>
<protein>
    <submittedName>
        <fullName evidence="1">Uncharacterized protein</fullName>
    </submittedName>
</protein>
<dbReference type="Proteomes" id="UP000327013">
    <property type="component" value="Chromosome 8"/>
</dbReference>
<organism evidence="1 2">
    <name type="scientific">Carpinus fangiana</name>
    <dbReference type="NCBI Taxonomy" id="176857"/>
    <lineage>
        <taxon>Eukaryota</taxon>
        <taxon>Viridiplantae</taxon>
        <taxon>Streptophyta</taxon>
        <taxon>Embryophyta</taxon>
        <taxon>Tracheophyta</taxon>
        <taxon>Spermatophyta</taxon>
        <taxon>Magnoliopsida</taxon>
        <taxon>eudicotyledons</taxon>
        <taxon>Gunneridae</taxon>
        <taxon>Pentapetalae</taxon>
        <taxon>rosids</taxon>
        <taxon>fabids</taxon>
        <taxon>Fagales</taxon>
        <taxon>Betulaceae</taxon>
        <taxon>Carpinus</taxon>
    </lineage>
</organism>
<name>A0A5N6RRC4_9ROSI</name>
<reference evidence="1 2" key="1">
    <citation type="submission" date="2019-06" db="EMBL/GenBank/DDBJ databases">
        <title>A chromosomal-level reference genome of Carpinus fangiana (Coryloideae, Betulaceae).</title>
        <authorList>
            <person name="Yang X."/>
            <person name="Wang Z."/>
            <person name="Zhang L."/>
            <person name="Hao G."/>
            <person name="Liu J."/>
            <person name="Yang Y."/>
        </authorList>
    </citation>
    <scope>NUCLEOTIDE SEQUENCE [LARGE SCALE GENOMIC DNA]</scope>
    <source>
        <strain evidence="1">Cfa_2016G</strain>
        <tissue evidence="1">Leaf</tissue>
    </source>
</reference>
<keyword evidence="2" id="KW-1185">Reference proteome</keyword>
<proteinExistence type="predicted"/>
<dbReference type="AlphaFoldDB" id="A0A5N6RRC4"/>
<accession>A0A5N6RRC4</accession>
<sequence>MGTSEALALKKDFIKLSSERLEATHGMQSCGLLHNSTPSESDGGKKLDVKYFEQKSSMLRSQKRGAPDLMKYQVVRRQSIDHRLASKCSTAFKQERTYLASSTNGLDDENSCLSSQHTPATTDVAPQGCTIYDLQQSPKKALRAAMKKNQFEETILKA</sequence>